<evidence type="ECO:0000313" key="3">
    <source>
        <dbReference type="Proteomes" id="UP001500665"/>
    </source>
</evidence>
<dbReference type="SUPFAM" id="SSF54427">
    <property type="entry name" value="NTF2-like"/>
    <property type="match status" value="1"/>
</dbReference>
<proteinExistence type="predicted"/>
<protein>
    <submittedName>
        <fullName evidence="2">Nuclear transport factor 2 family protein</fullName>
    </submittedName>
</protein>
<dbReference type="EMBL" id="BAAAHH010000018">
    <property type="protein sequence ID" value="GAA0956979.1"/>
    <property type="molecule type" value="Genomic_DNA"/>
</dbReference>
<evidence type="ECO:0000313" key="2">
    <source>
        <dbReference type="EMBL" id="GAA0956979.1"/>
    </source>
</evidence>
<dbReference type="Proteomes" id="UP001500665">
    <property type="component" value="Unassembled WGS sequence"/>
</dbReference>
<feature type="domain" description="SnoaL-like" evidence="1">
    <location>
        <begin position="23"/>
        <end position="116"/>
    </location>
</feature>
<dbReference type="InterPro" id="IPR037401">
    <property type="entry name" value="SnoaL-like"/>
</dbReference>
<organism evidence="2 3">
    <name type="scientific">Actinocorallia libanotica</name>
    <dbReference type="NCBI Taxonomy" id="46162"/>
    <lineage>
        <taxon>Bacteria</taxon>
        <taxon>Bacillati</taxon>
        <taxon>Actinomycetota</taxon>
        <taxon>Actinomycetes</taxon>
        <taxon>Streptosporangiales</taxon>
        <taxon>Thermomonosporaceae</taxon>
        <taxon>Actinocorallia</taxon>
    </lineage>
</organism>
<accession>A0ABP4BXU7</accession>
<comment type="caution">
    <text evidence="2">The sequence shown here is derived from an EMBL/GenBank/DDBJ whole genome shotgun (WGS) entry which is preliminary data.</text>
</comment>
<dbReference type="Gene3D" id="3.10.450.50">
    <property type="match status" value="1"/>
</dbReference>
<name>A0ABP4BXU7_9ACTN</name>
<reference evidence="3" key="1">
    <citation type="journal article" date="2019" name="Int. J. Syst. Evol. Microbiol.">
        <title>The Global Catalogue of Microorganisms (GCM) 10K type strain sequencing project: providing services to taxonomists for standard genome sequencing and annotation.</title>
        <authorList>
            <consortium name="The Broad Institute Genomics Platform"/>
            <consortium name="The Broad Institute Genome Sequencing Center for Infectious Disease"/>
            <person name="Wu L."/>
            <person name="Ma J."/>
        </authorList>
    </citation>
    <scope>NUCLEOTIDE SEQUENCE [LARGE SCALE GENOMIC DNA]</scope>
    <source>
        <strain evidence="3">JCM 10696</strain>
    </source>
</reference>
<gene>
    <name evidence="2" type="ORF">GCM10009550_43670</name>
</gene>
<evidence type="ECO:0000259" key="1">
    <source>
        <dbReference type="Pfam" id="PF12680"/>
    </source>
</evidence>
<dbReference type="RefSeq" id="WP_344242748.1">
    <property type="nucleotide sequence ID" value="NZ_BAAAHH010000018.1"/>
</dbReference>
<dbReference type="InterPro" id="IPR032710">
    <property type="entry name" value="NTF2-like_dom_sf"/>
</dbReference>
<sequence>MSRTWTNEELEDAFHLHAGTVTAAAESGDWEPFVQLFLPDATYVDPMVGEMKGHEQIRPWVMSTLSPFPGSAMHYPEAWHLVDVERGRVVCELRNVMRDPGDGSSFEENNITILDYAGDGRFRCERDVYDPAAMIKMIESWGRRSFELGTLDEDELAWFGAAYPHILK</sequence>
<dbReference type="Pfam" id="PF12680">
    <property type="entry name" value="SnoaL_2"/>
    <property type="match status" value="1"/>
</dbReference>
<keyword evidence="3" id="KW-1185">Reference proteome</keyword>